<dbReference type="EMBL" id="CP009962">
    <property type="protein sequence ID" value="AIY42552.1"/>
    <property type="molecule type" value="Genomic_DNA"/>
</dbReference>
<dbReference type="KEGG" id="care:LT85_3394"/>
<dbReference type="STRING" id="279058.LT85_3394"/>
<dbReference type="InterPro" id="IPR009678">
    <property type="entry name" value="Phage_tail_completion_R"/>
</dbReference>
<dbReference type="Pfam" id="PF06891">
    <property type="entry name" value="P2_Phage_GpR"/>
    <property type="match status" value="1"/>
</dbReference>
<dbReference type="OrthoDB" id="8564199at2"/>
<dbReference type="HOGENOM" id="CLU_122706_0_0_4"/>
<organism evidence="1 2">
    <name type="scientific">Collimonas arenae</name>
    <dbReference type="NCBI Taxonomy" id="279058"/>
    <lineage>
        <taxon>Bacteria</taxon>
        <taxon>Pseudomonadati</taxon>
        <taxon>Pseudomonadota</taxon>
        <taxon>Betaproteobacteria</taxon>
        <taxon>Burkholderiales</taxon>
        <taxon>Oxalobacteraceae</taxon>
        <taxon>Collimonas</taxon>
    </lineage>
</organism>
<sequence>MYKPKSLREHLIAAKPDLQRNPDKLLVFADEDNVVATGTGSLSFLYQYKLNAIITGYSGDPDAIMAPLLAWVAVHQVGLLGNPEQRKTSIGFEVDFNNYETMDLAITLALNAPTVQPPLLYFDKFYSIRDISRP</sequence>
<protein>
    <submittedName>
        <fullName evidence="1">Phage tail protein</fullName>
    </submittedName>
</protein>
<dbReference type="AlphaFoldDB" id="A0A0A1FI28"/>
<evidence type="ECO:0000313" key="1">
    <source>
        <dbReference type="EMBL" id="AIY42552.1"/>
    </source>
</evidence>
<accession>A0A0A1FI28</accession>
<keyword evidence="2" id="KW-1185">Reference proteome</keyword>
<dbReference type="Proteomes" id="UP000030302">
    <property type="component" value="Chromosome"/>
</dbReference>
<dbReference type="RefSeq" id="WP_052135271.1">
    <property type="nucleotide sequence ID" value="NZ_CP009962.1"/>
</dbReference>
<evidence type="ECO:0000313" key="2">
    <source>
        <dbReference type="Proteomes" id="UP000030302"/>
    </source>
</evidence>
<gene>
    <name evidence="1" type="ORF">LT85_3394</name>
</gene>
<proteinExistence type="predicted"/>
<reference evidence="2" key="1">
    <citation type="journal article" date="2014" name="Soil Biol. Biochem.">
        <title>Structure and function of bacterial communities in ageing soils: Insights from the Mendocino ecological staircase.</title>
        <authorList>
            <person name="Uroz S."/>
            <person name="Tech J.J."/>
            <person name="Sawaya N.A."/>
            <person name="Frey-Klett P."/>
            <person name="Leveau J.H.J."/>
        </authorList>
    </citation>
    <scope>NUCLEOTIDE SEQUENCE [LARGE SCALE GENOMIC DNA]</scope>
    <source>
        <strain evidence="2">Cal35</strain>
    </source>
</reference>
<name>A0A0A1FI28_9BURK</name>